<dbReference type="InterPro" id="IPR015943">
    <property type="entry name" value="WD40/YVTN_repeat-like_dom_sf"/>
</dbReference>
<evidence type="ECO:0000313" key="2">
    <source>
        <dbReference type="Proteomes" id="UP000245380"/>
    </source>
</evidence>
<organism evidence="1 2">
    <name type="scientific">Sulfoacidibacillus thermotolerans</name>
    <name type="common">Acidibacillus sulfuroxidans</name>
    <dbReference type="NCBI Taxonomy" id="1765684"/>
    <lineage>
        <taxon>Bacteria</taxon>
        <taxon>Bacillati</taxon>
        <taxon>Bacillota</taxon>
        <taxon>Bacilli</taxon>
        <taxon>Bacillales</taxon>
        <taxon>Alicyclobacillaceae</taxon>
        <taxon>Sulfoacidibacillus</taxon>
    </lineage>
</organism>
<accession>A0A2U3D895</accession>
<dbReference type="SUPFAM" id="SSF110296">
    <property type="entry name" value="Oligoxyloglucan reducing end-specific cellobiohydrolase"/>
    <property type="match status" value="4"/>
</dbReference>
<dbReference type="AlphaFoldDB" id="A0A2U3D895"/>
<keyword evidence="2" id="KW-1185">Reference proteome</keyword>
<gene>
    <name evidence="1" type="ORF">BM613_08515</name>
</gene>
<name>A0A2U3D895_SULT2</name>
<sequence length="660" mass="71771">MHPSQLNISQNAELTMTLPTHTPKQNTIAPQVRPDFLNSQQGFAGVPSGLIFTSSGGHTWRRMQSPAGLIQDVHFTSPTTGWVVTSTGPSLQTSDETFHIYHTIDGGAHWQEQWNGQGAQFGWPDNPRIFAFSGQMSVAWVDGHLLKQSKDRSIWKAMKLPITGTPVEADFVSSSMGWAVVQQQSTSSASQAPTSKLIVLQTTDGGIHWHVQLHTMPFQGGGTMLQFGSSTNGLLLYKDTDYMETVMYRTTNGGKTWIKSIPTELEGRVFAGRPAFGQDNSVWIPLSAGAGPFASSILATNDMGQTWHTVVEHGEWRQIELSNRFENTSYVFAGLESGAALLKTTDDGKTWTQLYPGVEPAINISFVSRTVGFALGTGANENAILRTSNGGASWMTVGSLPNGIQAYDITFTSPNVGYVTVAPLKNSTKLGNTMIMKTNDGGRKWTPATVGGLPREILTKVSSQGYIVQPFYLLPGKGTNGQWILGTTGYPKLYTLLSVGSQTKIEATYDDPPGALEGYAFTSLKDGWMYVLRTAKSGDPNGQSVIKQLNPLNGTWVTKWTLPSGWSVEGMDRLSAQDAWLVAQKPWASMHPTFTIFRTTDGGKTWTKYEESNALCVTPPAMSGNSTFPIDFVNPDDGWLLTQQGLLRTTDGGATWKKVG</sequence>
<dbReference type="PANTHER" id="PTHR47199:SF2">
    <property type="entry name" value="PHOTOSYSTEM II STABILITY_ASSEMBLY FACTOR HCF136, CHLOROPLASTIC"/>
    <property type="match status" value="1"/>
</dbReference>
<dbReference type="EMBL" id="MPDK01000012">
    <property type="protein sequence ID" value="PWI57503.1"/>
    <property type="molecule type" value="Genomic_DNA"/>
</dbReference>
<dbReference type="Gene3D" id="2.130.10.10">
    <property type="entry name" value="YVTN repeat-like/Quinoprotein amine dehydrogenase"/>
    <property type="match status" value="3"/>
</dbReference>
<evidence type="ECO:0000313" key="1">
    <source>
        <dbReference type="EMBL" id="PWI57503.1"/>
    </source>
</evidence>
<dbReference type="PANTHER" id="PTHR47199">
    <property type="entry name" value="PHOTOSYSTEM II STABILITY/ASSEMBLY FACTOR HCF136, CHLOROPLASTIC"/>
    <property type="match status" value="1"/>
</dbReference>
<protein>
    <recommendedName>
        <fullName evidence="3">Photosynthesis system II assembly factor Ycf48/Hcf136-like domain-containing protein</fullName>
    </recommendedName>
</protein>
<proteinExistence type="predicted"/>
<comment type="caution">
    <text evidence="1">The sequence shown here is derived from an EMBL/GenBank/DDBJ whole genome shotgun (WGS) entry which is preliminary data.</text>
</comment>
<reference evidence="1 2" key="1">
    <citation type="submission" date="2016-11" db="EMBL/GenBank/DDBJ databases">
        <title>Comparative genomics of Acidibacillus ferroxidans species.</title>
        <authorList>
            <person name="Oliveira G."/>
            <person name="Nunes G."/>
            <person name="Oliveira R."/>
            <person name="Araujo F."/>
            <person name="Salim A."/>
            <person name="Scholte L."/>
            <person name="Morais D."/>
            <person name="Nancucheo I."/>
            <person name="Johnson D.B."/>
            <person name="Grail B."/>
            <person name="Bittencourt J."/>
            <person name="Valadares R."/>
        </authorList>
    </citation>
    <scope>NUCLEOTIDE SEQUENCE [LARGE SCALE GENOMIC DNA]</scope>
    <source>
        <strain evidence="1 2">Y002</strain>
    </source>
</reference>
<evidence type="ECO:0008006" key="3">
    <source>
        <dbReference type="Google" id="ProtNLM"/>
    </source>
</evidence>
<dbReference type="Proteomes" id="UP000245380">
    <property type="component" value="Unassembled WGS sequence"/>
</dbReference>